<dbReference type="SUPFAM" id="SSF52540">
    <property type="entry name" value="P-loop containing nucleoside triphosphate hydrolases"/>
    <property type="match status" value="1"/>
</dbReference>
<dbReference type="PANTHER" id="PTHR12688:SF0">
    <property type="entry name" value="DYNEIN LIGHT INTERMEDIATE CHAIN"/>
    <property type="match status" value="1"/>
</dbReference>
<comment type="subcellular location">
    <subcellularLocation>
        <location evidence="1 11">Cytoplasm</location>
        <location evidence="1 11">Cytoskeleton</location>
    </subcellularLocation>
</comment>
<evidence type="ECO:0000313" key="13">
    <source>
        <dbReference type="Proteomes" id="UP000694941"/>
    </source>
</evidence>
<dbReference type="GeneID" id="106470607"/>
<keyword evidence="13" id="KW-1185">Reference proteome</keyword>
<dbReference type="Proteomes" id="UP000694941">
    <property type="component" value="Unplaced"/>
</dbReference>
<keyword evidence="6 11" id="KW-0547">Nucleotide-binding</keyword>
<feature type="region of interest" description="Disordered" evidence="12">
    <location>
        <begin position="363"/>
        <end position="409"/>
    </location>
</feature>
<feature type="region of interest" description="Disordered" evidence="12">
    <location>
        <begin position="1"/>
        <end position="20"/>
    </location>
</feature>
<evidence type="ECO:0000256" key="8">
    <source>
        <dbReference type="ARBA" id="ARBA00023017"/>
    </source>
</evidence>
<dbReference type="InterPro" id="IPR022780">
    <property type="entry name" value="Dynein_light_int_chain"/>
</dbReference>
<evidence type="ECO:0000256" key="6">
    <source>
        <dbReference type="ARBA" id="ARBA00022741"/>
    </source>
</evidence>
<organism evidence="13 14">
    <name type="scientific">Limulus polyphemus</name>
    <name type="common">Atlantic horseshoe crab</name>
    <dbReference type="NCBI Taxonomy" id="6850"/>
    <lineage>
        <taxon>Eukaryota</taxon>
        <taxon>Metazoa</taxon>
        <taxon>Ecdysozoa</taxon>
        <taxon>Arthropoda</taxon>
        <taxon>Chelicerata</taxon>
        <taxon>Merostomata</taxon>
        <taxon>Xiphosura</taxon>
        <taxon>Limulidae</taxon>
        <taxon>Limulus</taxon>
    </lineage>
</organism>
<keyword evidence="5 11" id="KW-0493">Microtubule</keyword>
<protein>
    <recommendedName>
        <fullName evidence="11">Dynein light intermediate chain</fullName>
    </recommendedName>
</protein>
<gene>
    <name evidence="14" type="primary">LOC106470607</name>
</gene>
<evidence type="ECO:0000256" key="9">
    <source>
        <dbReference type="ARBA" id="ARBA00023175"/>
    </source>
</evidence>
<comment type="similarity">
    <text evidence="2 11">Belongs to the dynein light intermediate chain family.</text>
</comment>
<feature type="region of interest" description="Disordered" evidence="12">
    <location>
        <begin position="422"/>
        <end position="488"/>
    </location>
</feature>
<accession>A0ABM1BQC3</accession>
<dbReference type="InterPro" id="IPR027417">
    <property type="entry name" value="P-loop_NTPase"/>
</dbReference>
<dbReference type="InterPro" id="IPR008467">
    <property type="entry name" value="Dynein1_light_intermed_chain"/>
</dbReference>
<comment type="subunit">
    <text evidence="11">Homodimer. The cytoplasmic dynein 1 complex consists of two catalytic heavy chains (HCs) and a number of non-catalytic subunits presented by intermediate chains (ICs).</text>
</comment>
<dbReference type="RefSeq" id="XP_013786624.1">
    <property type="nucleotide sequence ID" value="XM_013931170.2"/>
</dbReference>
<reference evidence="14" key="1">
    <citation type="submission" date="2025-08" db="UniProtKB">
        <authorList>
            <consortium name="RefSeq"/>
        </authorList>
    </citation>
    <scope>IDENTIFICATION</scope>
    <source>
        <tissue evidence="14">Muscle</tissue>
    </source>
</reference>
<evidence type="ECO:0000256" key="2">
    <source>
        <dbReference type="ARBA" id="ARBA00006831"/>
    </source>
</evidence>
<keyword evidence="4 11" id="KW-0963">Cytoplasm</keyword>
<keyword evidence="3 11" id="KW-0813">Transport</keyword>
<evidence type="ECO:0000256" key="5">
    <source>
        <dbReference type="ARBA" id="ARBA00022701"/>
    </source>
</evidence>
<keyword evidence="9 11" id="KW-0505">Motor protein</keyword>
<dbReference type="Gene3D" id="3.40.50.300">
    <property type="entry name" value="P-loop containing nucleotide triphosphate hydrolases"/>
    <property type="match status" value="1"/>
</dbReference>
<evidence type="ECO:0000256" key="11">
    <source>
        <dbReference type="RuleBase" id="RU366047"/>
    </source>
</evidence>
<keyword evidence="8 11" id="KW-0243">Dynein</keyword>
<dbReference type="Pfam" id="PF05783">
    <property type="entry name" value="DLIC"/>
    <property type="match status" value="1"/>
</dbReference>
<comment type="function">
    <text evidence="11">Acts as one of several non-catalytic accessory components of the cytoplasmic dynein 1 complex that are thought to be involved in linking dynein to cargos and to adapter proteins that regulate dynein function. Cytoplasmic dynein 1 acts as a motor for the intracellular retrograde motility of vesicles and organelles along microtubules. May play a role in binding dynein to membranous organelles or chromosomes.</text>
</comment>
<keyword evidence="10 11" id="KW-0206">Cytoskeleton</keyword>
<evidence type="ECO:0000256" key="4">
    <source>
        <dbReference type="ARBA" id="ARBA00022490"/>
    </source>
</evidence>
<evidence type="ECO:0000256" key="10">
    <source>
        <dbReference type="ARBA" id="ARBA00023212"/>
    </source>
</evidence>
<proteinExistence type="inferred from homology"/>
<feature type="compositionally biased region" description="Polar residues" evidence="12">
    <location>
        <begin position="363"/>
        <end position="383"/>
    </location>
</feature>
<dbReference type="PANTHER" id="PTHR12688">
    <property type="entry name" value="DYNEIN LIGHT INTERMEDIATE CHAIN"/>
    <property type="match status" value="1"/>
</dbReference>
<evidence type="ECO:0000256" key="1">
    <source>
        <dbReference type="ARBA" id="ARBA00004245"/>
    </source>
</evidence>
<evidence type="ECO:0000256" key="3">
    <source>
        <dbReference type="ARBA" id="ARBA00022448"/>
    </source>
</evidence>
<evidence type="ECO:0000256" key="7">
    <source>
        <dbReference type="ARBA" id="ARBA00022840"/>
    </source>
</evidence>
<name>A0ABM1BQC3_LIMPO</name>
<feature type="compositionally biased region" description="Polar residues" evidence="12">
    <location>
        <begin position="467"/>
        <end position="488"/>
    </location>
</feature>
<sequence>MALVGQGITGTAQLEESKDETDNQSVWSTILSQVQASSPNKLPSCKLVLIMGDDESGKTSLTAKLQGNEDPKKGSGLEYHYILVRDEYRDDQTRLGVWVLDGDSWHRNLLKYVVNEESFPHTTILLTVSMTQPWNILESLENWTAILEENLNRLKLDPDILEQQKQRILKRFQEYVEPGDEVESVTPLKKGSGSEEEAITLPLDENTLTDNLGVDIIVVATKTDYMSTLEKEYDYKDEHFDFIQQALRKFCMRYGASLVYTSVKEDKNCDILYKYLVHRIYGFPFKTPALVVEKDAVFIPSGWDNNKKISILYENITSVNPDDRYSDVIIKPIIRKAMQREMEVTSEDDQAFLVKQQALLSQQVPTAGRSQESPIRSSSGVQKTTDRRLSGSTTGQGSPKKIDGAKGGAGSEGVLQNFFNSLLNRKTGPGTGSPGSLRTPEKSAVRNDAVAELDRMIRTKKPLGPNQVDSPSSPNSTDARSSSPGPQS</sequence>
<evidence type="ECO:0000313" key="14">
    <source>
        <dbReference type="RefSeq" id="XP_013786624.1"/>
    </source>
</evidence>
<evidence type="ECO:0000256" key="12">
    <source>
        <dbReference type="SAM" id="MobiDB-lite"/>
    </source>
</evidence>
<keyword evidence="7 11" id="KW-0067">ATP-binding</keyword>